<protein>
    <recommendedName>
        <fullName evidence="1">Multi-ubiquitin domain-containing protein</fullName>
    </recommendedName>
</protein>
<comment type="caution">
    <text evidence="2">The sequence shown here is derived from an EMBL/GenBank/DDBJ whole genome shotgun (WGS) entry which is preliminary data.</text>
</comment>
<dbReference type="InterPro" id="IPR025701">
    <property type="entry name" value="UBQ-conjugat_E2_E"/>
</dbReference>
<sequence length="310" mass="34570">MQTQTPSGDDRSDVEDVAAAIREGRSLRPAALYRIVVLDDQLRERHVDLADPVPTARQILQAAGSRPVDEHSVYAILTSGEFEDLRLDETYDLRGRGAERFVIFQTDRAFKFTIDDRQLEWGKPSISGRVLKALAGVPLDTYDVYLEVRGGGQDILIRDGDLIDLGKPGIERFITLIRDTTEGLLALPEADQRYLNGHSVAFEMVSDGTHTGVIFKQLPLPVGKFNHGAADVLVILPSGYPDVAPDMFYCDPWLTLQSVGRYPTCADQAHAFQGRNWQRWSRHNTAWRPGIDGLHTMLKRIEHALVLAAA</sequence>
<gene>
    <name evidence="2" type="ORF">GALL_310250</name>
</gene>
<feature type="domain" description="Multi-ubiquitin" evidence="1">
    <location>
        <begin position="110"/>
        <end position="175"/>
    </location>
</feature>
<dbReference type="EMBL" id="MLJW01000440">
    <property type="protein sequence ID" value="OIQ87102.1"/>
    <property type="molecule type" value="Genomic_DNA"/>
</dbReference>
<evidence type="ECO:0000313" key="2">
    <source>
        <dbReference type="EMBL" id="OIQ87102.1"/>
    </source>
</evidence>
<proteinExistence type="predicted"/>
<feature type="domain" description="Multi-ubiquitin" evidence="1">
    <location>
        <begin position="44"/>
        <end position="105"/>
    </location>
</feature>
<accession>A0A1J5QTW8</accession>
<reference evidence="2" key="1">
    <citation type="submission" date="2016-10" db="EMBL/GenBank/DDBJ databases">
        <title>Sequence of Gallionella enrichment culture.</title>
        <authorList>
            <person name="Poehlein A."/>
            <person name="Muehling M."/>
            <person name="Daniel R."/>
        </authorList>
    </citation>
    <scope>NUCLEOTIDE SEQUENCE</scope>
</reference>
<dbReference type="InterPro" id="IPR027802">
    <property type="entry name" value="Multi-ubiquitin_dom"/>
</dbReference>
<dbReference type="AlphaFoldDB" id="A0A1J5QTW8"/>
<dbReference type="Pfam" id="PF14462">
    <property type="entry name" value="Prok-E2_E"/>
    <property type="match status" value="1"/>
</dbReference>
<dbReference type="Pfam" id="PF14452">
    <property type="entry name" value="Multi_ubiq"/>
    <property type="match status" value="2"/>
</dbReference>
<name>A0A1J5QTW8_9ZZZZ</name>
<organism evidence="2">
    <name type="scientific">mine drainage metagenome</name>
    <dbReference type="NCBI Taxonomy" id="410659"/>
    <lineage>
        <taxon>unclassified sequences</taxon>
        <taxon>metagenomes</taxon>
        <taxon>ecological metagenomes</taxon>
    </lineage>
</organism>
<evidence type="ECO:0000259" key="1">
    <source>
        <dbReference type="Pfam" id="PF14452"/>
    </source>
</evidence>